<accession>A0A438ETC2</accession>
<comment type="similarity">
    <text evidence="2">Belongs to the mitochondrial carrier (TC 2.A.29) family.</text>
</comment>
<dbReference type="GO" id="GO:0016020">
    <property type="term" value="C:membrane"/>
    <property type="evidence" value="ECO:0007669"/>
    <property type="project" value="UniProtKB-SubCell"/>
</dbReference>
<comment type="subcellular location">
    <subcellularLocation>
        <location evidence="1">Membrane</location>
        <topology evidence="1">Multi-pass membrane protein</topology>
    </subcellularLocation>
</comment>
<dbReference type="EMBL" id="QGNW01001189">
    <property type="protein sequence ID" value="RVW51006.1"/>
    <property type="molecule type" value="Genomic_DNA"/>
</dbReference>
<evidence type="ECO:0000313" key="9">
    <source>
        <dbReference type="Proteomes" id="UP000288805"/>
    </source>
</evidence>
<evidence type="ECO:0000256" key="7">
    <source>
        <dbReference type="ARBA" id="ARBA00023136"/>
    </source>
</evidence>
<evidence type="ECO:0000256" key="1">
    <source>
        <dbReference type="ARBA" id="ARBA00004141"/>
    </source>
</evidence>
<evidence type="ECO:0000256" key="3">
    <source>
        <dbReference type="ARBA" id="ARBA00022448"/>
    </source>
</evidence>
<comment type="caution">
    <text evidence="8">The sequence shown here is derived from an EMBL/GenBank/DDBJ whole genome shotgun (WGS) entry which is preliminary data.</text>
</comment>
<keyword evidence="7" id="KW-0472">Membrane</keyword>
<dbReference type="Proteomes" id="UP000288805">
    <property type="component" value="Unassembled WGS sequence"/>
</dbReference>
<dbReference type="PANTHER" id="PTHR45683">
    <property type="entry name" value="MITOCHONDRIAL NICOTINAMIDE ADENINE DINUCLEOTIDE TRANSPORTER 1-RELATED-RELATED"/>
    <property type="match status" value="1"/>
</dbReference>
<reference evidence="8 9" key="1">
    <citation type="journal article" date="2018" name="PLoS Genet.">
        <title>Population sequencing reveals clonal diversity and ancestral inbreeding in the grapevine cultivar Chardonnay.</title>
        <authorList>
            <person name="Roach M.J."/>
            <person name="Johnson D.L."/>
            <person name="Bohlmann J."/>
            <person name="van Vuuren H.J."/>
            <person name="Jones S.J."/>
            <person name="Pretorius I.S."/>
            <person name="Schmidt S.A."/>
            <person name="Borneman A.R."/>
        </authorList>
    </citation>
    <scope>NUCLEOTIDE SEQUENCE [LARGE SCALE GENOMIC DNA]</scope>
    <source>
        <strain evidence="9">cv. Chardonnay</strain>
        <tissue evidence="8">Leaf</tissue>
    </source>
</reference>
<dbReference type="GO" id="GO:0055085">
    <property type="term" value="P:transmembrane transport"/>
    <property type="evidence" value="ECO:0007669"/>
    <property type="project" value="InterPro"/>
</dbReference>
<evidence type="ECO:0000256" key="5">
    <source>
        <dbReference type="ARBA" id="ARBA00022737"/>
    </source>
</evidence>
<evidence type="ECO:0000313" key="8">
    <source>
        <dbReference type="EMBL" id="RVW51006.1"/>
    </source>
</evidence>
<name>A0A438ETC2_VITVI</name>
<sequence length="119" mass="13352">MQTHTQAERKIMEAKKEALLKEASERNLIGSPNFQDGLAKLNAMKPLPYGTLHAAHEVYKEAGITGFWKGIIPTLIMVSQYIPGVQSSIQFMIYETSLKHLRAKRAENKQGLKTVTALR</sequence>
<dbReference type="GO" id="GO:0006862">
    <property type="term" value="P:nucleotide transport"/>
    <property type="evidence" value="ECO:0007669"/>
    <property type="project" value="InterPro"/>
</dbReference>
<dbReference type="SUPFAM" id="SSF103506">
    <property type="entry name" value="Mitochondrial carrier"/>
    <property type="match status" value="1"/>
</dbReference>
<organism evidence="8 9">
    <name type="scientific">Vitis vinifera</name>
    <name type="common">Grape</name>
    <dbReference type="NCBI Taxonomy" id="29760"/>
    <lineage>
        <taxon>Eukaryota</taxon>
        <taxon>Viridiplantae</taxon>
        <taxon>Streptophyta</taxon>
        <taxon>Embryophyta</taxon>
        <taxon>Tracheophyta</taxon>
        <taxon>Spermatophyta</taxon>
        <taxon>Magnoliopsida</taxon>
        <taxon>eudicotyledons</taxon>
        <taxon>Gunneridae</taxon>
        <taxon>Pentapetalae</taxon>
        <taxon>rosids</taxon>
        <taxon>Vitales</taxon>
        <taxon>Vitaceae</taxon>
        <taxon>Viteae</taxon>
        <taxon>Vitis</taxon>
    </lineage>
</organism>
<dbReference type="Pfam" id="PF00153">
    <property type="entry name" value="Mito_carr"/>
    <property type="match status" value="1"/>
</dbReference>
<dbReference type="InterPro" id="IPR023395">
    <property type="entry name" value="MCP_dom_sf"/>
</dbReference>
<keyword evidence="5" id="KW-0677">Repeat</keyword>
<gene>
    <name evidence="8" type="primary">PXN_4</name>
    <name evidence="8" type="ORF">CK203_107110</name>
</gene>
<keyword evidence="3" id="KW-0813">Transport</keyword>
<evidence type="ECO:0000256" key="4">
    <source>
        <dbReference type="ARBA" id="ARBA00022692"/>
    </source>
</evidence>
<dbReference type="InterPro" id="IPR044712">
    <property type="entry name" value="SLC25A32-like"/>
</dbReference>
<dbReference type="AlphaFoldDB" id="A0A438ETC2"/>
<dbReference type="InterPro" id="IPR018108">
    <property type="entry name" value="MCP_transmembrane"/>
</dbReference>
<keyword evidence="6" id="KW-1133">Transmembrane helix</keyword>
<protein>
    <submittedName>
        <fullName evidence="8">Peroxisomal nicotinamide adenine dinucleotide carrier</fullName>
    </submittedName>
</protein>
<evidence type="ECO:0000256" key="6">
    <source>
        <dbReference type="ARBA" id="ARBA00022989"/>
    </source>
</evidence>
<keyword evidence="4" id="KW-0812">Transmembrane</keyword>
<dbReference type="Gene3D" id="1.50.40.10">
    <property type="entry name" value="Mitochondrial carrier domain"/>
    <property type="match status" value="1"/>
</dbReference>
<evidence type="ECO:0000256" key="2">
    <source>
        <dbReference type="ARBA" id="ARBA00006375"/>
    </source>
</evidence>
<proteinExistence type="inferred from homology"/>